<evidence type="ECO:0000256" key="19">
    <source>
        <dbReference type="ARBA" id="ARBA00051661"/>
    </source>
</evidence>
<evidence type="ECO:0000256" key="14">
    <source>
        <dbReference type="ARBA" id="ARBA00023004"/>
    </source>
</evidence>
<evidence type="ECO:0000256" key="10">
    <source>
        <dbReference type="ARBA" id="ARBA00022692"/>
    </source>
</evidence>
<dbReference type="InterPro" id="IPR002792">
    <property type="entry name" value="TRAM_dom"/>
</dbReference>
<dbReference type="GO" id="GO:0051539">
    <property type="term" value="F:4 iron, 4 sulfur cluster binding"/>
    <property type="evidence" value="ECO:0007669"/>
    <property type="project" value="UniProtKB-KW"/>
</dbReference>
<keyword evidence="9" id="KW-0949">S-adenosyl-L-methionine</keyword>
<dbReference type="EC" id="2.8.4.5" evidence="5"/>
<dbReference type="CDD" id="cd01335">
    <property type="entry name" value="Radical_SAM"/>
    <property type="match status" value="1"/>
</dbReference>
<dbReference type="Gene3D" id="3.40.50.12160">
    <property type="entry name" value="Methylthiotransferase, N-terminal domain"/>
    <property type="match status" value="1"/>
</dbReference>
<evidence type="ECO:0000256" key="17">
    <source>
        <dbReference type="ARBA" id="ARBA00029733"/>
    </source>
</evidence>
<reference evidence="25 26" key="1">
    <citation type="submission" date="2020-02" db="EMBL/GenBank/DDBJ databases">
        <title>A chromosome-scale genome assembly of the black bullhead catfish (Ameiurus melas).</title>
        <authorList>
            <person name="Wen M."/>
            <person name="Zham M."/>
            <person name="Cabau C."/>
            <person name="Klopp C."/>
            <person name="Donnadieu C."/>
            <person name="Roques C."/>
            <person name="Bouchez O."/>
            <person name="Lampietro C."/>
            <person name="Jouanno E."/>
            <person name="Herpin A."/>
            <person name="Louis A."/>
            <person name="Berthelot C."/>
            <person name="Parey E."/>
            <person name="Roest-Crollius H."/>
            <person name="Braasch I."/>
            <person name="Postlethwait J."/>
            <person name="Robinson-Rechavi M."/>
            <person name="Echchiki A."/>
            <person name="Begum T."/>
            <person name="Montfort J."/>
            <person name="Schartl M."/>
            <person name="Bobe J."/>
            <person name="Guiguen Y."/>
        </authorList>
    </citation>
    <scope>NUCLEOTIDE SEQUENCE [LARGE SCALE GENOMIC DNA]</scope>
    <source>
        <strain evidence="25">M_S1</strain>
        <tissue evidence="25">Blood</tissue>
    </source>
</reference>
<evidence type="ECO:0000256" key="13">
    <source>
        <dbReference type="ARBA" id="ARBA00022989"/>
    </source>
</evidence>
<dbReference type="GO" id="GO:0046872">
    <property type="term" value="F:metal ion binding"/>
    <property type="evidence" value="ECO:0007669"/>
    <property type="project" value="UniProtKB-KW"/>
</dbReference>
<keyword evidence="8" id="KW-0808">Transferase</keyword>
<dbReference type="Pfam" id="PF04055">
    <property type="entry name" value="Radical_SAM"/>
    <property type="match status" value="1"/>
</dbReference>
<evidence type="ECO:0000259" key="24">
    <source>
        <dbReference type="PROSITE" id="PS51918"/>
    </source>
</evidence>
<evidence type="ECO:0000256" key="4">
    <source>
        <dbReference type="ARBA" id="ARBA00008616"/>
    </source>
</evidence>
<feature type="chain" id="PRO_5029778029" description="Threonylcarbamoyladenosine tRNA methylthiotransferase" evidence="21">
    <location>
        <begin position="20"/>
        <end position="622"/>
    </location>
</feature>
<comment type="caution">
    <text evidence="25">The sequence shown here is derived from an EMBL/GenBank/DDBJ whole genome shotgun (WGS) entry which is preliminary data.</text>
</comment>
<keyword evidence="10" id="KW-0812">Transmembrane</keyword>
<evidence type="ECO:0000256" key="11">
    <source>
        <dbReference type="ARBA" id="ARBA00022694"/>
    </source>
</evidence>
<feature type="domain" description="TRAM" evidence="22">
    <location>
        <begin position="440"/>
        <end position="502"/>
    </location>
</feature>
<dbReference type="InterPro" id="IPR020612">
    <property type="entry name" value="Methylthiotransferase_CS"/>
</dbReference>
<dbReference type="Proteomes" id="UP000593565">
    <property type="component" value="Unassembled WGS sequence"/>
</dbReference>
<dbReference type="PANTHER" id="PTHR11918">
    <property type="entry name" value="RADICAL SAM PROTEINS"/>
    <property type="match status" value="1"/>
</dbReference>
<keyword evidence="21" id="KW-0732">Signal</keyword>
<sequence length="622" mass="69473">MPLALLALITVPAIMPSSCDSLMDDIEDMVSSSEPAPLQRSFGRQSVVPRVRKRKDVPSNEELQVDSVIPGTQKVWLRTWGCSHNSSDGEYMAGQLAASGYKMTDDPSDADVWLLNSCTVKNPAEDHFRNNIKKAQEQNKKVVVAGCVPQAQPRMDYLKGLSIIGVQQIDRVVEVVDEAVKGHSVRLLGPKKDNGKRLGGARLDLPKIRKNPLIEIISINTGCLNACTYCKTKHARGDLASYPIEELVERARQSFQEGVCEIWLTSEDTGAYGRDIGTDLPTLLWELVKEIPEGCMLRLGMTNPPYILEHLEEMAKILNHPRVYAFLHVPVQSASDSVLMDMKREYCCDDFTRVADFLRDRVPGITIATDIICGFPGETDEDFQQTMELVRKYRFPSLFINQFYPRPGTPAAKMEQVPAHVKKQRTKELSALFHSYNPYDHKVGEIQSVLVTEESFDTQYYVAHNKFYEQVLVPKKPEFKGKMMEVEIFEAGKHFLRGRPVEESTAITPSISQPLEKGEISGLSQKWNSSCQNGVHAPPTPPAPISRSWNPDGQGLKLLSDPANVAHLRRVCSRALQSVHGEEMNMYHNPSVEKPRAEAPGRRSDGVLAPGHGEEFVDNVGL</sequence>
<keyword evidence="16" id="KW-0472">Membrane</keyword>
<dbReference type="NCBIfam" id="TIGR00089">
    <property type="entry name" value="MiaB/RimO family radical SAM methylthiotransferase"/>
    <property type="match status" value="1"/>
</dbReference>
<dbReference type="NCBIfam" id="TIGR01578">
    <property type="entry name" value="MiaB-like-B"/>
    <property type="match status" value="1"/>
</dbReference>
<keyword evidence="11" id="KW-0819">tRNA processing</keyword>
<keyword evidence="7" id="KW-0004">4Fe-4S</keyword>
<evidence type="ECO:0000256" key="8">
    <source>
        <dbReference type="ARBA" id="ARBA00022679"/>
    </source>
</evidence>
<dbReference type="EMBL" id="JAAGNN010000006">
    <property type="protein sequence ID" value="KAF4087658.1"/>
    <property type="molecule type" value="Genomic_DNA"/>
</dbReference>
<evidence type="ECO:0000256" key="20">
    <source>
        <dbReference type="SAM" id="MobiDB-lite"/>
    </source>
</evidence>
<evidence type="ECO:0000256" key="1">
    <source>
        <dbReference type="ARBA" id="ARBA00001966"/>
    </source>
</evidence>
<dbReference type="InterPro" id="IPR038135">
    <property type="entry name" value="Methylthiotransferase_N_sf"/>
</dbReference>
<organism evidence="25 26">
    <name type="scientific">Ameiurus melas</name>
    <name type="common">Black bullhead</name>
    <name type="synonym">Silurus melas</name>
    <dbReference type="NCBI Taxonomy" id="219545"/>
    <lineage>
        <taxon>Eukaryota</taxon>
        <taxon>Metazoa</taxon>
        <taxon>Chordata</taxon>
        <taxon>Craniata</taxon>
        <taxon>Vertebrata</taxon>
        <taxon>Euteleostomi</taxon>
        <taxon>Actinopterygii</taxon>
        <taxon>Neopterygii</taxon>
        <taxon>Teleostei</taxon>
        <taxon>Ostariophysi</taxon>
        <taxon>Siluriformes</taxon>
        <taxon>Ictaluridae</taxon>
        <taxon>Ameiurus</taxon>
    </lineage>
</organism>
<feature type="domain" description="Radical SAM core" evidence="24">
    <location>
        <begin position="209"/>
        <end position="440"/>
    </location>
</feature>
<evidence type="ECO:0000256" key="7">
    <source>
        <dbReference type="ARBA" id="ARBA00022485"/>
    </source>
</evidence>
<proteinExistence type="inferred from homology"/>
<dbReference type="FunFam" id="3.40.50.12160:FF:000005">
    <property type="entry name" value="threonylcarbamoyladenosine tRNA methylthiotransferase isoform X1"/>
    <property type="match status" value="1"/>
</dbReference>
<dbReference type="PROSITE" id="PS50926">
    <property type="entry name" value="TRAM"/>
    <property type="match status" value="1"/>
</dbReference>
<dbReference type="GO" id="GO:0005783">
    <property type="term" value="C:endoplasmic reticulum"/>
    <property type="evidence" value="ECO:0007669"/>
    <property type="project" value="TreeGrafter"/>
</dbReference>
<dbReference type="FunFam" id="3.80.30.20:FF:000002">
    <property type="entry name" value="threonylcarbamoyladenosine tRNA methylthiotransferase isoform X2"/>
    <property type="match status" value="1"/>
</dbReference>
<dbReference type="InterPro" id="IPR013848">
    <property type="entry name" value="Methylthiotransferase_N"/>
</dbReference>
<evidence type="ECO:0000256" key="18">
    <source>
        <dbReference type="ARBA" id="ARBA00031213"/>
    </source>
</evidence>
<keyword evidence="14" id="KW-0408">Iron</keyword>
<dbReference type="GO" id="GO:0016020">
    <property type="term" value="C:membrane"/>
    <property type="evidence" value="ECO:0007669"/>
    <property type="project" value="UniProtKB-SubCell"/>
</dbReference>
<accession>A0A7J6B1T2</accession>
<dbReference type="InterPro" id="IPR058240">
    <property type="entry name" value="rSAM_sf"/>
</dbReference>
<comment type="function">
    <text evidence="2">Catalyzes the methylthiolation of N6-threonylcarbamoyladenosine (t(6)A), leading to the formation of 2-methylthio-N6-threonylcarbamoyladenosine (ms(2)t(6)A) at position 37 in tRNAs that read codons beginning with adenine.</text>
</comment>
<gene>
    <name evidence="25" type="ORF">AMELA_G00073100</name>
</gene>
<dbReference type="InterPro" id="IPR006466">
    <property type="entry name" value="MiaB-like_arc_euk"/>
</dbReference>
<dbReference type="PANTHER" id="PTHR11918:SF45">
    <property type="entry name" value="THREONYLCARBAMOYLADENOSINE TRNA METHYLTHIOTRANSFERASE"/>
    <property type="match status" value="1"/>
</dbReference>
<feature type="region of interest" description="Disordered" evidence="20">
    <location>
        <begin position="590"/>
        <end position="622"/>
    </location>
</feature>
<comment type="subcellular location">
    <subcellularLocation>
        <location evidence="3">Membrane</location>
        <topology evidence="3">Single-pass membrane protein</topology>
    </subcellularLocation>
</comment>
<dbReference type="PROSITE" id="PS01278">
    <property type="entry name" value="MTTASE_RADICAL"/>
    <property type="match status" value="1"/>
</dbReference>
<evidence type="ECO:0000256" key="3">
    <source>
        <dbReference type="ARBA" id="ARBA00004167"/>
    </source>
</evidence>
<dbReference type="Pfam" id="PF00919">
    <property type="entry name" value="UPF0004"/>
    <property type="match status" value="1"/>
</dbReference>
<dbReference type="AlphaFoldDB" id="A0A7J6B1T2"/>
<protein>
    <recommendedName>
        <fullName evidence="6">Threonylcarbamoyladenosine tRNA methylthiotransferase</fullName>
        <ecNumber evidence="5">2.8.4.5</ecNumber>
    </recommendedName>
    <alternativeName>
        <fullName evidence="17">CDK5 regulatory subunit-associated protein 1-like 1</fullName>
    </alternativeName>
    <alternativeName>
        <fullName evidence="18">tRNA-t(6)A37 methylthiotransferase</fullName>
    </alternativeName>
</protein>
<evidence type="ECO:0000256" key="6">
    <source>
        <dbReference type="ARBA" id="ARBA00018810"/>
    </source>
</evidence>
<dbReference type="SFLD" id="SFLDG01061">
    <property type="entry name" value="methylthiotransferase"/>
    <property type="match status" value="1"/>
</dbReference>
<evidence type="ECO:0000313" key="26">
    <source>
        <dbReference type="Proteomes" id="UP000593565"/>
    </source>
</evidence>
<keyword evidence="12" id="KW-0479">Metal-binding</keyword>
<evidence type="ECO:0000313" key="25">
    <source>
        <dbReference type="EMBL" id="KAF4087658.1"/>
    </source>
</evidence>
<dbReference type="InterPro" id="IPR006638">
    <property type="entry name" value="Elp3/MiaA/NifB-like_rSAM"/>
</dbReference>
<feature type="domain" description="MTTase N-terminal" evidence="23">
    <location>
        <begin position="73"/>
        <end position="181"/>
    </location>
</feature>
<name>A0A7J6B1T2_AMEME</name>
<evidence type="ECO:0000259" key="23">
    <source>
        <dbReference type="PROSITE" id="PS51449"/>
    </source>
</evidence>
<evidence type="ECO:0000256" key="5">
    <source>
        <dbReference type="ARBA" id="ARBA00013273"/>
    </source>
</evidence>
<dbReference type="Pfam" id="PF01938">
    <property type="entry name" value="TRAM"/>
    <property type="match status" value="1"/>
</dbReference>
<evidence type="ECO:0000256" key="15">
    <source>
        <dbReference type="ARBA" id="ARBA00023014"/>
    </source>
</evidence>
<evidence type="ECO:0000256" key="2">
    <source>
        <dbReference type="ARBA" id="ARBA00002399"/>
    </source>
</evidence>
<dbReference type="SMART" id="SM00729">
    <property type="entry name" value="Elp3"/>
    <property type="match status" value="1"/>
</dbReference>
<evidence type="ECO:0000256" key="9">
    <source>
        <dbReference type="ARBA" id="ARBA00022691"/>
    </source>
</evidence>
<dbReference type="InterPro" id="IPR007197">
    <property type="entry name" value="rSAM"/>
</dbReference>
<dbReference type="SFLD" id="SFLDS00029">
    <property type="entry name" value="Radical_SAM"/>
    <property type="match status" value="1"/>
</dbReference>
<dbReference type="GO" id="GO:0035598">
    <property type="term" value="F:tRNA (N(6)-L-threonylcarbamoyladenosine(37)-C(2))-methylthiotransferase activity"/>
    <property type="evidence" value="ECO:0007669"/>
    <property type="project" value="UniProtKB-EC"/>
</dbReference>
<dbReference type="SUPFAM" id="SSF102114">
    <property type="entry name" value="Radical SAM enzymes"/>
    <property type="match status" value="1"/>
</dbReference>
<keyword evidence="26" id="KW-1185">Reference proteome</keyword>
<feature type="region of interest" description="Disordered" evidence="20">
    <location>
        <begin position="526"/>
        <end position="554"/>
    </location>
</feature>
<keyword evidence="15" id="KW-0411">Iron-sulfur</keyword>
<comment type="catalytic activity">
    <reaction evidence="19">
        <text>N(6)-L-threonylcarbamoyladenosine(37) in tRNA + (sulfur carrier)-SH + AH2 + 2 S-adenosyl-L-methionine = 2-methylsulfanyl-N(6)-L-threonylcarbamoyladenosine(37) in tRNA + (sulfur carrier)-H + 5'-deoxyadenosine + L-methionine + A + S-adenosyl-L-homocysteine + 2 H(+)</text>
        <dbReference type="Rhea" id="RHEA:37075"/>
        <dbReference type="Rhea" id="RHEA-COMP:10163"/>
        <dbReference type="Rhea" id="RHEA-COMP:11092"/>
        <dbReference type="Rhea" id="RHEA-COMP:14737"/>
        <dbReference type="Rhea" id="RHEA-COMP:14739"/>
        <dbReference type="ChEBI" id="CHEBI:13193"/>
        <dbReference type="ChEBI" id="CHEBI:15378"/>
        <dbReference type="ChEBI" id="CHEBI:17319"/>
        <dbReference type="ChEBI" id="CHEBI:17499"/>
        <dbReference type="ChEBI" id="CHEBI:29917"/>
        <dbReference type="ChEBI" id="CHEBI:57844"/>
        <dbReference type="ChEBI" id="CHEBI:57856"/>
        <dbReference type="ChEBI" id="CHEBI:59789"/>
        <dbReference type="ChEBI" id="CHEBI:64428"/>
        <dbReference type="ChEBI" id="CHEBI:74418"/>
        <dbReference type="ChEBI" id="CHEBI:74420"/>
        <dbReference type="EC" id="2.8.4.5"/>
    </reaction>
</comment>
<keyword evidence="13" id="KW-1133">Transmembrane helix</keyword>
<comment type="similarity">
    <text evidence="4">Belongs to the methylthiotransferase family. CDKAL1 subfamily.</text>
</comment>
<comment type="cofactor">
    <cofactor evidence="1">
        <name>[4Fe-4S] cluster</name>
        <dbReference type="ChEBI" id="CHEBI:49883"/>
    </cofactor>
</comment>
<dbReference type="PROSITE" id="PS51449">
    <property type="entry name" value="MTTASE_N"/>
    <property type="match status" value="1"/>
</dbReference>
<evidence type="ECO:0000256" key="16">
    <source>
        <dbReference type="ARBA" id="ARBA00023136"/>
    </source>
</evidence>
<dbReference type="Gene3D" id="3.80.30.20">
    <property type="entry name" value="tm_1862 like domain"/>
    <property type="match status" value="1"/>
</dbReference>
<evidence type="ECO:0000256" key="21">
    <source>
        <dbReference type="SAM" id="SignalP"/>
    </source>
</evidence>
<dbReference type="SFLD" id="SFLDG01082">
    <property type="entry name" value="B12-binding_domain_containing"/>
    <property type="match status" value="1"/>
</dbReference>
<dbReference type="PROSITE" id="PS51918">
    <property type="entry name" value="RADICAL_SAM"/>
    <property type="match status" value="1"/>
</dbReference>
<dbReference type="InterPro" id="IPR005839">
    <property type="entry name" value="Methylthiotransferase"/>
</dbReference>
<evidence type="ECO:0000259" key="22">
    <source>
        <dbReference type="PROSITE" id="PS50926"/>
    </source>
</evidence>
<dbReference type="InterPro" id="IPR023404">
    <property type="entry name" value="rSAM_horseshoe"/>
</dbReference>
<feature type="compositionally biased region" description="Basic and acidic residues" evidence="20">
    <location>
        <begin position="590"/>
        <end position="605"/>
    </location>
</feature>
<feature type="signal peptide" evidence="21">
    <location>
        <begin position="1"/>
        <end position="19"/>
    </location>
</feature>
<evidence type="ECO:0000256" key="12">
    <source>
        <dbReference type="ARBA" id="ARBA00022723"/>
    </source>
</evidence>